<dbReference type="Pfam" id="PF04545">
    <property type="entry name" value="Sigma70_r4"/>
    <property type="match status" value="1"/>
</dbReference>
<name>X1JZF5_9ZZZZ</name>
<gene>
    <name evidence="2" type="ORF">S06H3_04955</name>
</gene>
<sequence length="79" mass="9450">MVFGVDNGIDFAIMNYMANKIKTKRNAEIEELFNKGYSLSEIAQKFGITRERVRVILEQRKEYRKQFRRLSKLKEEQGF</sequence>
<evidence type="ECO:0000259" key="1">
    <source>
        <dbReference type="Pfam" id="PF04545"/>
    </source>
</evidence>
<dbReference type="EMBL" id="BARV01001787">
    <property type="protein sequence ID" value="GAI00137.1"/>
    <property type="molecule type" value="Genomic_DNA"/>
</dbReference>
<organism evidence="2">
    <name type="scientific">marine sediment metagenome</name>
    <dbReference type="NCBI Taxonomy" id="412755"/>
    <lineage>
        <taxon>unclassified sequences</taxon>
        <taxon>metagenomes</taxon>
        <taxon>ecological metagenomes</taxon>
    </lineage>
</organism>
<dbReference type="GO" id="GO:0003700">
    <property type="term" value="F:DNA-binding transcription factor activity"/>
    <property type="evidence" value="ECO:0007669"/>
    <property type="project" value="InterPro"/>
</dbReference>
<dbReference type="GO" id="GO:0006352">
    <property type="term" value="P:DNA-templated transcription initiation"/>
    <property type="evidence" value="ECO:0007669"/>
    <property type="project" value="InterPro"/>
</dbReference>
<protein>
    <recommendedName>
        <fullName evidence="1">RNA polymerase sigma-70 region 4 domain-containing protein</fullName>
    </recommendedName>
</protein>
<dbReference type="AlphaFoldDB" id="X1JZF5"/>
<reference evidence="2" key="1">
    <citation type="journal article" date="2014" name="Front. Microbiol.">
        <title>High frequency of phylogenetically diverse reductive dehalogenase-homologous genes in deep subseafloor sedimentary metagenomes.</title>
        <authorList>
            <person name="Kawai M."/>
            <person name="Futagami T."/>
            <person name="Toyoda A."/>
            <person name="Takaki Y."/>
            <person name="Nishi S."/>
            <person name="Hori S."/>
            <person name="Arai W."/>
            <person name="Tsubouchi T."/>
            <person name="Morono Y."/>
            <person name="Uchiyama I."/>
            <person name="Ito T."/>
            <person name="Fujiyama A."/>
            <person name="Inagaki F."/>
            <person name="Takami H."/>
        </authorList>
    </citation>
    <scope>NUCLEOTIDE SEQUENCE</scope>
    <source>
        <strain evidence="2">Expedition CK06-06</strain>
    </source>
</reference>
<evidence type="ECO:0000313" key="2">
    <source>
        <dbReference type="EMBL" id="GAI00137.1"/>
    </source>
</evidence>
<accession>X1JZF5</accession>
<proteinExistence type="predicted"/>
<dbReference type="Gene3D" id="1.10.10.60">
    <property type="entry name" value="Homeodomain-like"/>
    <property type="match status" value="1"/>
</dbReference>
<feature type="domain" description="RNA polymerase sigma-70 region 4" evidence="1">
    <location>
        <begin position="31"/>
        <end position="58"/>
    </location>
</feature>
<comment type="caution">
    <text evidence="2">The sequence shown here is derived from an EMBL/GenBank/DDBJ whole genome shotgun (WGS) entry which is preliminary data.</text>
</comment>
<dbReference type="InterPro" id="IPR007630">
    <property type="entry name" value="RNA_pol_sigma70_r4"/>
</dbReference>